<organism evidence="1">
    <name type="scientific">marine metagenome</name>
    <dbReference type="NCBI Taxonomy" id="408172"/>
    <lineage>
        <taxon>unclassified sequences</taxon>
        <taxon>metagenomes</taxon>
        <taxon>ecological metagenomes</taxon>
    </lineage>
</organism>
<name>A0A382F5D2_9ZZZZ</name>
<reference evidence="1" key="1">
    <citation type="submission" date="2018-05" db="EMBL/GenBank/DDBJ databases">
        <authorList>
            <person name="Lanie J.A."/>
            <person name="Ng W.-L."/>
            <person name="Kazmierczak K.M."/>
            <person name="Andrzejewski T.M."/>
            <person name="Davidsen T.M."/>
            <person name="Wayne K.J."/>
            <person name="Tettelin H."/>
            <person name="Glass J.I."/>
            <person name="Rusch D."/>
            <person name="Podicherti R."/>
            <person name="Tsui H.-C.T."/>
            <person name="Winkler M.E."/>
        </authorList>
    </citation>
    <scope>NUCLEOTIDE SEQUENCE</scope>
</reference>
<accession>A0A382F5D2</accession>
<evidence type="ECO:0000313" key="1">
    <source>
        <dbReference type="EMBL" id="SVB57277.1"/>
    </source>
</evidence>
<protein>
    <submittedName>
        <fullName evidence="1">Uncharacterized protein</fullName>
    </submittedName>
</protein>
<dbReference type="EMBL" id="UINC01047693">
    <property type="protein sequence ID" value="SVB57277.1"/>
    <property type="molecule type" value="Genomic_DNA"/>
</dbReference>
<dbReference type="AlphaFoldDB" id="A0A382F5D2"/>
<gene>
    <name evidence="1" type="ORF">METZ01_LOCUS210131</name>
</gene>
<proteinExistence type="predicted"/>
<sequence>MYDIERVYSLFLIYNEVIILKIRMRGQSQK</sequence>